<dbReference type="Gene3D" id="3.30.200.20">
    <property type="entry name" value="Phosphorylase Kinase, domain 1"/>
    <property type="match status" value="1"/>
</dbReference>
<accession>A0AAD3HPP0</accession>
<evidence type="ECO:0000256" key="1">
    <source>
        <dbReference type="ARBA" id="ARBA00011961"/>
    </source>
</evidence>
<organism evidence="4 5">
    <name type="scientific">Astrephomene gubernaculifera</name>
    <dbReference type="NCBI Taxonomy" id="47775"/>
    <lineage>
        <taxon>Eukaryota</taxon>
        <taxon>Viridiplantae</taxon>
        <taxon>Chlorophyta</taxon>
        <taxon>core chlorophytes</taxon>
        <taxon>Chlorophyceae</taxon>
        <taxon>CS clade</taxon>
        <taxon>Chlamydomonadales</taxon>
        <taxon>Astrephomenaceae</taxon>
        <taxon>Astrephomene</taxon>
    </lineage>
</organism>
<sequence length="395" mass="43175">MKVSNKANILREHCQGWRTSRSHAPFTSARPRKAAALRVMAAYPAVTQWVGAHLPGGPVVRECSLGGSGWSSAFVVETQGGQRYFVKTSQGRDDGGSMFRGEALGLQALYGEERGLDTHTLRVPKVFHVGSLSEDGSSTAEDSSSRGSSSSSNSSGSKGRGGAGGSFIVMEYLDLRGGGGGVDMAALGRGLAQMHLATPTVREGVRGYLGFRERGFIYLDFRTSDDPVAAAGQFGFPTDNTLGGSPQLNGWSDDWVAFWRERRLQPQLRMTGDTKLMRLGERLCDNLHCFFEGIDVRPSVLHGDLWSGNIGCVGGQPAIFDPATYFGHHEAEFGMSWCAGFTQEFYIAYHELIPRAPGFERRAELYRLYHYLNHLNLFGEGYYSQCASILQRLTS</sequence>
<reference evidence="4 5" key="1">
    <citation type="journal article" date="2021" name="Sci. Rep.">
        <title>Genome sequencing of the multicellular alga Astrephomene provides insights into convergent evolution of germ-soma differentiation.</title>
        <authorList>
            <person name="Yamashita S."/>
            <person name="Yamamoto K."/>
            <person name="Matsuzaki R."/>
            <person name="Suzuki S."/>
            <person name="Yamaguchi H."/>
            <person name="Hirooka S."/>
            <person name="Minakuchi Y."/>
            <person name="Miyagishima S."/>
            <person name="Kawachi M."/>
            <person name="Toyoda A."/>
            <person name="Nozaki H."/>
        </authorList>
    </citation>
    <scope>NUCLEOTIDE SEQUENCE [LARGE SCALE GENOMIC DNA]</scope>
    <source>
        <strain evidence="4 5">NIES-4017</strain>
    </source>
</reference>
<evidence type="ECO:0000313" key="4">
    <source>
        <dbReference type="EMBL" id="GFR48095.1"/>
    </source>
</evidence>
<dbReference type="Gene3D" id="3.90.1200.10">
    <property type="match status" value="1"/>
</dbReference>
<dbReference type="PANTHER" id="PTHR12149">
    <property type="entry name" value="FRUCTOSAMINE 3 KINASE-RELATED PROTEIN"/>
    <property type="match status" value="1"/>
</dbReference>
<dbReference type="SUPFAM" id="SSF56112">
    <property type="entry name" value="Protein kinase-like (PK-like)"/>
    <property type="match status" value="1"/>
</dbReference>
<dbReference type="GO" id="GO:0102193">
    <property type="term" value="F:protein-ribulosamine 3-kinase activity"/>
    <property type="evidence" value="ECO:0007669"/>
    <property type="project" value="UniProtKB-EC"/>
</dbReference>
<comment type="caution">
    <text evidence="4">The sequence shown here is derived from an EMBL/GenBank/DDBJ whole genome shotgun (WGS) entry which is preliminary data.</text>
</comment>
<feature type="compositionally biased region" description="Low complexity" evidence="3">
    <location>
        <begin position="133"/>
        <end position="157"/>
    </location>
</feature>
<name>A0AAD3HPP0_9CHLO</name>
<dbReference type="PANTHER" id="PTHR12149:SF8">
    <property type="entry name" value="PROTEIN-RIBULOSAMINE 3-KINASE"/>
    <property type="match status" value="1"/>
</dbReference>
<dbReference type="InterPro" id="IPR011009">
    <property type="entry name" value="Kinase-like_dom_sf"/>
</dbReference>
<dbReference type="Pfam" id="PF03881">
    <property type="entry name" value="Fructosamin_kin"/>
    <property type="match status" value="2"/>
</dbReference>
<protein>
    <recommendedName>
        <fullName evidence="1">protein-ribulosamine 3-kinase</fullName>
        <ecNumber evidence="1">2.7.1.172</ecNumber>
    </recommendedName>
</protein>
<comment type="catalytic activity">
    <reaction evidence="2">
        <text>N(6)-D-ribulosyl-L-lysyl-[protein] + ATP = N(6)-(3-O-phospho-D-ribulosyl)-L-lysyl-[protein] + ADP + H(+)</text>
        <dbReference type="Rhea" id="RHEA:48432"/>
        <dbReference type="Rhea" id="RHEA-COMP:12103"/>
        <dbReference type="Rhea" id="RHEA-COMP:12104"/>
        <dbReference type="ChEBI" id="CHEBI:15378"/>
        <dbReference type="ChEBI" id="CHEBI:30616"/>
        <dbReference type="ChEBI" id="CHEBI:90418"/>
        <dbReference type="ChEBI" id="CHEBI:90420"/>
        <dbReference type="ChEBI" id="CHEBI:456216"/>
        <dbReference type="EC" id="2.7.1.172"/>
    </reaction>
    <physiologicalReaction direction="left-to-right" evidence="2">
        <dbReference type="Rhea" id="RHEA:48433"/>
    </physiologicalReaction>
</comment>
<keyword evidence="5" id="KW-1185">Reference proteome</keyword>
<evidence type="ECO:0000256" key="3">
    <source>
        <dbReference type="SAM" id="MobiDB-lite"/>
    </source>
</evidence>
<dbReference type="EMBL" id="BMAR01000021">
    <property type="protein sequence ID" value="GFR48095.1"/>
    <property type="molecule type" value="Genomic_DNA"/>
</dbReference>
<dbReference type="AlphaFoldDB" id="A0AAD3HPP0"/>
<proteinExistence type="predicted"/>
<dbReference type="InterPro" id="IPR016477">
    <property type="entry name" value="Fructo-/Ketosamine-3-kinase"/>
</dbReference>
<dbReference type="EC" id="2.7.1.172" evidence="1"/>
<dbReference type="Proteomes" id="UP001054857">
    <property type="component" value="Unassembled WGS sequence"/>
</dbReference>
<gene>
    <name evidence="4" type="ORF">Agub_g9780</name>
</gene>
<feature type="region of interest" description="Disordered" evidence="3">
    <location>
        <begin position="132"/>
        <end position="162"/>
    </location>
</feature>
<evidence type="ECO:0000256" key="2">
    <source>
        <dbReference type="ARBA" id="ARBA00048655"/>
    </source>
</evidence>
<evidence type="ECO:0000313" key="5">
    <source>
        <dbReference type="Proteomes" id="UP001054857"/>
    </source>
</evidence>